<name>A0A9P4KHH0_9PLEO</name>
<dbReference type="AlphaFoldDB" id="A0A9P4KHH0"/>
<accession>A0A9P4KHH0</accession>
<dbReference type="EMBL" id="ML986589">
    <property type="protein sequence ID" value="KAF2267813.1"/>
    <property type="molecule type" value="Genomic_DNA"/>
</dbReference>
<reference evidence="2" key="1">
    <citation type="journal article" date="2020" name="Stud. Mycol.">
        <title>101 Dothideomycetes genomes: A test case for predicting lifestyles and emergence of pathogens.</title>
        <authorList>
            <person name="Haridas S."/>
            <person name="Albert R."/>
            <person name="Binder M."/>
            <person name="Bloem J."/>
            <person name="LaButti K."/>
            <person name="Salamov A."/>
            <person name="Andreopoulos B."/>
            <person name="Baker S."/>
            <person name="Barry K."/>
            <person name="Bills G."/>
            <person name="Bluhm B."/>
            <person name="Cannon C."/>
            <person name="Castanera R."/>
            <person name="Culley D."/>
            <person name="Daum C."/>
            <person name="Ezra D."/>
            <person name="Gonzalez J."/>
            <person name="Henrissat B."/>
            <person name="Kuo A."/>
            <person name="Liang C."/>
            <person name="Lipzen A."/>
            <person name="Lutzoni F."/>
            <person name="Magnuson J."/>
            <person name="Mondo S."/>
            <person name="Nolan M."/>
            <person name="Ohm R."/>
            <person name="Pangilinan J."/>
            <person name="Park H.-J."/>
            <person name="Ramirez L."/>
            <person name="Alfaro M."/>
            <person name="Sun H."/>
            <person name="Tritt A."/>
            <person name="Yoshinaga Y."/>
            <person name="Zwiers L.-H."/>
            <person name="Turgeon B."/>
            <person name="Goodwin S."/>
            <person name="Spatafora J."/>
            <person name="Crous P."/>
            <person name="Grigoriev I."/>
        </authorList>
    </citation>
    <scope>NUCLEOTIDE SEQUENCE [LARGE SCALE GENOMIC DNA]</scope>
    <source>
        <strain evidence="2">CBS 304.66</strain>
    </source>
</reference>
<proteinExistence type="predicted"/>
<protein>
    <submittedName>
        <fullName evidence="1">Uncharacterized protein</fullName>
    </submittedName>
</protein>
<gene>
    <name evidence="1" type="ORF">CC78DRAFT_576824</name>
</gene>
<organism evidence="1 2">
    <name type="scientific">Lojkania enalia</name>
    <dbReference type="NCBI Taxonomy" id="147567"/>
    <lineage>
        <taxon>Eukaryota</taxon>
        <taxon>Fungi</taxon>
        <taxon>Dikarya</taxon>
        <taxon>Ascomycota</taxon>
        <taxon>Pezizomycotina</taxon>
        <taxon>Dothideomycetes</taxon>
        <taxon>Pleosporomycetidae</taxon>
        <taxon>Pleosporales</taxon>
        <taxon>Pleosporales incertae sedis</taxon>
        <taxon>Lojkania</taxon>
    </lineage>
</organism>
<dbReference type="Proteomes" id="UP000800093">
    <property type="component" value="Unassembled WGS sequence"/>
</dbReference>
<comment type="caution">
    <text evidence="1">The sequence shown here is derived from an EMBL/GenBank/DDBJ whole genome shotgun (WGS) entry which is preliminary data.</text>
</comment>
<keyword evidence="2" id="KW-1185">Reference proteome</keyword>
<evidence type="ECO:0000313" key="2">
    <source>
        <dbReference type="Proteomes" id="UP000800093"/>
    </source>
</evidence>
<evidence type="ECO:0000313" key="1">
    <source>
        <dbReference type="EMBL" id="KAF2267813.1"/>
    </source>
</evidence>
<sequence>MFKVPLLSKIMPLLGHSLSVEAHSPLSLSIHFSSSSSSTPSARVRPPSLPGVDFSHNSLEFNDLGWFFANPDATTVTLPDMLDVFSPARNDIARTDLLHL</sequence>